<evidence type="ECO:0000313" key="9">
    <source>
        <dbReference type="Proteomes" id="UP000318065"/>
    </source>
</evidence>
<keyword evidence="9" id="KW-1185">Reference proteome</keyword>
<dbReference type="GO" id="GO:0003677">
    <property type="term" value="F:DNA binding"/>
    <property type="evidence" value="ECO:0007669"/>
    <property type="project" value="UniProtKB-KW"/>
</dbReference>
<dbReference type="EMBL" id="AP019791">
    <property type="protein sequence ID" value="BBL79951.1"/>
    <property type="molecule type" value="Genomic_DNA"/>
</dbReference>
<comment type="function">
    <text evidence="5">Sigma factors are initiation factors that promote the attachment of RNA polymerase to specific initiation sites and are then released.</text>
</comment>
<dbReference type="InterPro" id="IPR007627">
    <property type="entry name" value="RNA_pol_sigma70_r2"/>
</dbReference>
<dbReference type="InterPro" id="IPR000943">
    <property type="entry name" value="RNA_pol_sigma70"/>
</dbReference>
<evidence type="ECO:0000256" key="5">
    <source>
        <dbReference type="RuleBase" id="RU362124"/>
    </source>
</evidence>
<dbReference type="NCBIfam" id="TIGR02937">
    <property type="entry name" value="sigma70-ECF"/>
    <property type="match status" value="1"/>
</dbReference>
<dbReference type="Pfam" id="PF00140">
    <property type="entry name" value="Sigma70_r1_2"/>
    <property type="match status" value="1"/>
</dbReference>
<gene>
    <name evidence="8" type="ORF">RxyAA322_18050</name>
</gene>
<sequence length="282" mass="31515">MAYATEDVLTQYLGRIRYGRLLTAEEEVELSRRARSGDGVARRRLIESNLRLVVAIAKRYRGRGVPFEDLIQEGNAGLIRAVEKFDPEMGNRFSTYATWWIRQAITRAVADQGRTVRLPAHVVDSVYRLRRAEGALSVELGREPTDEEVAGRLGTGPEEARRLREVAQPISSISARLGDGEDGAELGDLLPDEAASEEYARVEAGPWRNLLLEAVRSLPEREARVLRMRHGLDGERARTLREVSEILGISQERARQVELKALRALRSGRYAGSLRCGLSEAV</sequence>
<dbReference type="InterPro" id="IPR014284">
    <property type="entry name" value="RNA_pol_sigma-70_dom"/>
</dbReference>
<accession>A0A510HIY9</accession>
<dbReference type="GO" id="GO:0006352">
    <property type="term" value="P:DNA-templated transcription initiation"/>
    <property type="evidence" value="ECO:0007669"/>
    <property type="project" value="InterPro"/>
</dbReference>
<dbReference type="SUPFAM" id="SSF88659">
    <property type="entry name" value="Sigma3 and sigma4 domains of RNA polymerase sigma factors"/>
    <property type="match status" value="2"/>
</dbReference>
<dbReference type="OrthoDB" id="9809557at2"/>
<name>A0A510HIY9_9ACTN</name>
<dbReference type="InterPro" id="IPR013324">
    <property type="entry name" value="RNA_pol_sigma_r3/r4-like"/>
</dbReference>
<evidence type="ECO:0000256" key="1">
    <source>
        <dbReference type="ARBA" id="ARBA00023015"/>
    </source>
</evidence>
<dbReference type="InterPro" id="IPR036388">
    <property type="entry name" value="WH-like_DNA-bd_sf"/>
</dbReference>
<dbReference type="Pfam" id="PF04539">
    <property type="entry name" value="Sigma70_r3"/>
    <property type="match status" value="1"/>
</dbReference>
<dbReference type="InterPro" id="IPR013325">
    <property type="entry name" value="RNA_pol_sigma_r2"/>
</dbReference>
<dbReference type="PIRSF" id="PIRSF000770">
    <property type="entry name" value="RNA_pol_sigma-SigE/K"/>
    <property type="match status" value="1"/>
</dbReference>
<dbReference type="InterPro" id="IPR050239">
    <property type="entry name" value="Sigma-70_RNA_pol_init_factors"/>
</dbReference>
<dbReference type="AlphaFoldDB" id="A0A510HIY9"/>
<dbReference type="PROSITE" id="PS00716">
    <property type="entry name" value="SIGMA70_2"/>
    <property type="match status" value="1"/>
</dbReference>
<proteinExistence type="inferred from homology"/>
<dbReference type="InterPro" id="IPR007624">
    <property type="entry name" value="RNA_pol_sigma70_r3"/>
</dbReference>
<keyword evidence="2 5" id="KW-0731">Sigma factor</keyword>
<dbReference type="Proteomes" id="UP000318065">
    <property type="component" value="Chromosome"/>
</dbReference>
<evidence type="ECO:0000259" key="7">
    <source>
        <dbReference type="PROSITE" id="PS00716"/>
    </source>
</evidence>
<dbReference type="Pfam" id="PF04542">
    <property type="entry name" value="Sigma70_r2"/>
    <property type="match status" value="1"/>
</dbReference>
<dbReference type="Pfam" id="PF04545">
    <property type="entry name" value="Sigma70_r4"/>
    <property type="match status" value="1"/>
</dbReference>
<evidence type="ECO:0000313" key="8">
    <source>
        <dbReference type="EMBL" id="BBL79951.1"/>
    </source>
</evidence>
<dbReference type="InterPro" id="IPR007630">
    <property type="entry name" value="RNA_pol_sigma70_r4"/>
</dbReference>
<evidence type="ECO:0000259" key="6">
    <source>
        <dbReference type="PROSITE" id="PS00715"/>
    </source>
</evidence>
<dbReference type="GO" id="GO:0016987">
    <property type="term" value="F:sigma factor activity"/>
    <property type="evidence" value="ECO:0007669"/>
    <property type="project" value="UniProtKB-KW"/>
</dbReference>
<dbReference type="PRINTS" id="PR00046">
    <property type="entry name" value="SIGMA70FCT"/>
</dbReference>
<dbReference type="PROSITE" id="PS00715">
    <property type="entry name" value="SIGMA70_1"/>
    <property type="match status" value="1"/>
</dbReference>
<reference evidence="8" key="1">
    <citation type="journal article" date="2019" name="Microbiol. Resour. Announc.">
        <title>Complete Genome Sequence of Rubrobacter xylanophilus Strain AA3-22, Isolated from Arima Onsen in Japan.</title>
        <authorList>
            <person name="Tomariguchi N."/>
            <person name="Miyazaki K."/>
        </authorList>
    </citation>
    <scope>NUCLEOTIDE SEQUENCE [LARGE SCALE GENOMIC DNA]</scope>
    <source>
        <strain evidence="8">AA3-22</strain>
    </source>
</reference>
<organism evidence="8 9">
    <name type="scientific">Rubrobacter xylanophilus</name>
    <dbReference type="NCBI Taxonomy" id="49319"/>
    <lineage>
        <taxon>Bacteria</taxon>
        <taxon>Bacillati</taxon>
        <taxon>Actinomycetota</taxon>
        <taxon>Rubrobacteria</taxon>
        <taxon>Rubrobacterales</taxon>
        <taxon>Rubrobacteraceae</taxon>
        <taxon>Rubrobacter</taxon>
    </lineage>
</organism>
<feature type="domain" description="RNA polymerase sigma-70" evidence="7">
    <location>
        <begin position="239"/>
        <end position="265"/>
    </location>
</feature>
<evidence type="ECO:0000256" key="2">
    <source>
        <dbReference type="ARBA" id="ARBA00023082"/>
    </source>
</evidence>
<dbReference type="InterPro" id="IPR009042">
    <property type="entry name" value="RNA_pol_sigma70_r1_2"/>
</dbReference>
<feature type="domain" description="RNA polymerase sigma-70" evidence="6">
    <location>
        <begin position="69"/>
        <end position="82"/>
    </location>
</feature>
<dbReference type="SUPFAM" id="SSF88946">
    <property type="entry name" value="Sigma2 domain of RNA polymerase sigma factors"/>
    <property type="match status" value="1"/>
</dbReference>
<dbReference type="RefSeq" id="WP_143527969.1">
    <property type="nucleotide sequence ID" value="NZ_AP019791.1"/>
</dbReference>
<dbReference type="Gene3D" id="1.10.10.10">
    <property type="entry name" value="Winged helix-like DNA-binding domain superfamily/Winged helix DNA-binding domain"/>
    <property type="match status" value="2"/>
</dbReference>
<comment type="similarity">
    <text evidence="5">Belongs to the sigma-70 factor family.</text>
</comment>
<dbReference type="PANTHER" id="PTHR30603:SF47">
    <property type="entry name" value="RNA POLYMERASE SIGMA FACTOR SIGD, CHLOROPLASTIC"/>
    <property type="match status" value="1"/>
</dbReference>
<keyword evidence="4 5" id="KW-0804">Transcription</keyword>
<dbReference type="FunFam" id="1.10.601.10:FF:000001">
    <property type="entry name" value="RNA polymerase sigma factor SigA"/>
    <property type="match status" value="1"/>
</dbReference>
<keyword evidence="3 5" id="KW-0238">DNA-binding</keyword>
<keyword evidence="1 5" id="KW-0805">Transcription regulation</keyword>
<dbReference type="CDD" id="cd06171">
    <property type="entry name" value="Sigma70_r4"/>
    <property type="match status" value="1"/>
</dbReference>
<evidence type="ECO:0000256" key="3">
    <source>
        <dbReference type="ARBA" id="ARBA00023125"/>
    </source>
</evidence>
<protein>
    <recommendedName>
        <fullName evidence="5">RNA polymerase sigma factor</fullName>
    </recommendedName>
</protein>
<dbReference type="Gene3D" id="1.10.601.10">
    <property type="entry name" value="RNA Polymerase Primary Sigma Factor"/>
    <property type="match status" value="1"/>
</dbReference>
<dbReference type="PANTHER" id="PTHR30603">
    <property type="entry name" value="RNA POLYMERASE SIGMA FACTOR RPO"/>
    <property type="match status" value="1"/>
</dbReference>
<evidence type="ECO:0000256" key="4">
    <source>
        <dbReference type="ARBA" id="ARBA00023163"/>
    </source>
</evidence>